<dbReference type="PATRIC" id="fig|1395125.3.peg.2383"/>
<dbReference type="AlphaFoldDB" id="U2MHE8"/>
<comment type="caution">
    <text evidence="1">The sequence shown here is derived from an EMBL/GenBank/DDBJ whole genome shotgun (WGS) entry which is preliminary data.</text>
</comment>
<evidence type="ECO:0000313" key="1">
    <source>
        <dbReference type="EMBL" id="ERJ98693.1"/>
    </source>
</evidence>
<dbReference type="Proteomes" id="UP000017023">
    <property type="component" value="Unassembled WGS sequence"/>
</dbReference>
<proteinExistence type="predicted"/>
<evidence type="ECO:0000313" key="2">
    <source>
        <dbReference type="Proteomes" id="UP000017023"/>
    </source>
</evidence>
<organism evidence="1 2">
    <name type="scientific">Segatella salivae F0493</name>
    <dbReference type="NCBI Taxonomy" id="1395125"/>
    <lineage>
        <taxon>Bacteria</taxon>
        <taxon>Pseudomonadati</taxon>
        <taxon>Bacteroidota</taxon>
        <taxon>Bacteroidia</taxon>
        <taxon>Bacteroidales</taxon>
        <taxon>Prevotellaceae</taxon>
        <taxon>Segatella</taxon>
    </lineage>
</organism>
<protein>
    <submittedName>
        <fullName evidence="1">Uncharacterized protein</fullName>
    </submittedName>
</protein>
<gene>
    <name evidence="1" type="ORF">HMPREF9145_1792</name>
</gene>
<accession>U2MHE8</accession>
<name>U2MHE8_9BACT</name>
<dbReference type="EMBL" id="AWGW01000029">
    <property type="protein sequence ID" value="ERJ98693.1"/>
    <property type="molecule type" value="Genomic_DNA"/>
</dbReference>
<sequence>MRGHFCYIPIKSKSTSKKNEQHNKTFRKTTDLFPTIATKYNPTSYNPFPCARQTANPFTLIPIANTRISRHKTPHFIA</sequence>
<reference evidence="1 2" key="1">
    <citation type="submission" date="2013-08" db="EMBL/GenBank/DDBJ databases">
        <authorList>
            <person name="Durkin A.S."/>
            <person name="Haft D.R."/>
            <person name="McCorrison J."/>
            <person name="Torralba M."/>
            <person name="Gillis M."/>
            <person name="Haft D.H."/>
            <person name="Methe B."/>
            <person name="Sutton G."/>
            <person name="Nelson K.E."/>
        </authorList>
    </citation>
    <scope>NUCLEOTIDE SEQUENCE [LARGE SCALE GENOMIC DNA]</scope>
    <source>
        <strain evidence="1 2">F0493</strain>
    </source>
</reference>